<dbReference type="InterPro" id="IPR003010">
    <property type="entry name" value="C-N_Hydrolase"/>
</dbReference>
<dbReference type="PANTHER" id="PTHR43674:SF16">
    <property type="entry name" value="CARBON-NITROGEN FAMILY, PUTATIVE (AFU_ORTHOLOGUE AFUA_5G02350)-RELATED"/>
    <property type="match status" value="1"/>
</dbReference>
<dbReference type="Pfam" id="PF00795">
    <property type="entry name" value="CN_hydrolase"/>
    <property type="match status" value="1"/>
</dbReference>
<evidence type="ECO:0000313" key="3">
    <source>
        <dbReference type="EMBL" id="SOC08412.1"/>
    </source>
</evidence>
<sequence>MSYLNMALVQIASPSNHPEFEQRKQENFEKMEYYIDTIANMNPAVDLIAFPELYLPGLDPENWYQMSETIPGALTDKLCQKAIQHKKWIAPGSLFEKAETEGEAYNTAILISPEGEIVMKYRKVFIPYPLEPSIPGNEFPVYEIPNIGKVGFMICADGHYPEAARNLALKGAEVIIKPTLQGDWIGGQRNNLPIAITRAVENQCFVVSINHPNPIGMGHSVAVDPEGRIIEELGDSESFTIVYLNLDEVRRVREYGSLGMFGFLKMLKEFKEAGKQVDECYQVGIENAPIYQTFETPNAKTPADIRKYSPQTQQKTYSV</sequence>
<dbReference type="PROSITE" id="PS50263">
    <property type="entry name" value="CN_HYDROLASE"/>
    <property type="match status" value="1"/>
</dbReference>
<dbReference type="Gene3D" id="3.60.110.10">
    <property type="entry name" value="Carbon-nitrogen hydrolase"/>
    <property type="match status" value="1"/>
</dbReference>
<dbReference type="SUPFAM" id="SSF56317">
    <property type="entry name" value="Carbon-nitrogen hydrolase"/>
    <property type="match status" value="1"/>
</dbReference>
<dbReference type="PANTHER" id="PTHR43674">
    <property type="entry name" value="NITRILASE C965.09-RELATED"/>
    <property type="match status" value="1"/>
</dbReference>
<organism evidence="3 4">
    <name type="scientific">Ureibacillus xyleni</name>
    <dbReference type="NCBI Taxonomy" id="614648"/>
    <lineage>
        <taxon>Bacteria</taxon>
        <taxon>Bacillati</taxon>
        <taxon>Bacillota</taxon>
        <taxon>Bacilli</taxon>
        <taxon>Bacillales</taxon>
        <taxon>Caryophanaceae</taxon>
        <taxon>Ureibacillus</taxon>
    </lineage>
</organism>
<keyword evidence="1" id="KW-0378">Hydrolase</keyword>
<evidence type="ECO:0000313" key="4">
    <source>
        <dbReference type="Proteomes" id="UP000219636"/>
    </source>
</evidence>
<dbReference type="GO" id="GO:0016811">
    <property type="term" value="F:hydrolase activity, acting on carbon-nitrogen (but not peptide) bonds, in linear amides"/>
    <property type="evidence" value="ECO:0007669"/>
    <property type="project" value="TreeGrafter"/>
</dbReference>
<keyword evidence="4" id="KW-1185">Reference proteome</keyword>
<dbReference type="RefSeq" id="WP_161946649.1">
    <property type="nucleotide sequence ID" value="NZ_OBMQ01000005.1"/>
</dbReference>
<dbReference type="InterPro" id="IPR050345">
    <property type="entry name" value="Aliph_Amidase/BUP"/>
</dbReference>
<dbReference type="InterPro" id="IPR036526">
    <property type="entry name" value="C-N_Hydrolase_sf"/>
</dbReference>
<protein>
    <submittedName>
        <fullName evidence="3">Formamidase</fullName>
    </submittedName>
</protein>
<accession>A0A285SKB1</accession>
<dbReference type="Proteomes" id="UP000219636">
    <property type="component" value="Unassembled WGS sequence"/>
</dbReference>
<dbReference type="EMBL" id="OBMQ01000005">
    <property type="protein sequence ID" value="SOC08412.1"/>
    <property type="molecule type" value="Genomic_DNA"/>
</dbReference>
<evidence type="ECO:0000256" key="1">
    <source>
        <dbReference type="ARBA" id="ARBA00022801"/>
    </source>
</evidence>
<name>A0A285SKB1_9BACL</name>
<dbReference type="CDD" id="cd07197">
    <property type="entry name" value="nitrilase"/>
    <property type="match status" value="1"/>
</dbReference>
<dbReference type="AlphaFoldDB" id="A0A285SKB1"/>
<gene>
    <name evidence="3" type="ORF">SAMN05880501_10576</name>
</gene>
<proteinExistence type="predicted"/>
<evidence type="ECO:0000259" key="2">
    <source>
        <dbReference type="PROSITE" id="PS50263"/>
    </source>
</evidence>
<reference evidence="4" key="1">
    <citation type="submission" date="2017-08" db="EMBL/GenBank/DDBJ databases">
        <authorList>
            <person name="Varghese N."/>
            <person name="Submissions S."/>
        </authorList>
    </citation>
    <scope>NUCLEOTIDE SEQUENCE [LARGE SCALE GENOMIC DNA]</scope>
    <source>
        <strain evidence="4">JC22</strain>
    </source>
</reference>
<feature type="domain" description="CN hydrolase" evidence="2">
    <location>
        <begin position="9"/>
        <end position="248"/>
    </location>
</feature>